<dbReference type="PANTHER" id="PTHR46954">
    <property type="entry name" value="C2H2-TYPE DOMAIN-CONTAINING PROTEIN"/>
    <property type="match status" value="1"/>
</dbReference>
<evidence type="ECO:0000313" key="2">
    <source>
        <dbReference type="Proteomes" id="UP001164746"/>
    </source>
</evidence>
<sequence>MAGPAQTTSVTHLIAIKIDKCSHFDGCSVIKVAHSQTTIKSLFIDLHGERENVRLEAKCSTDVRPDSELFEIDPELTIGDLKGFYPVKSLKLQCVTVTPDETSSTKEVPIATALNAFNILLAGTKVHPVKKTCHNRKDELYNDVVEMCVSRDLKLHKSAVKDEGSYIIQVLTNALWYITNQHQTINDTSLRFKDVVPVPEPFEKFQGYNEFKRKKLKAQPLTQDGLHSHSEALFSLLNRPIFSSSWFEFKAVVEALATCLCRYKEYLQKQLTSQSERQSADHPPRTVGSDISIEHRAKSVFVKEKYLVFDQAVAQCPDTNVPIFFDEKTHLSTPFQKNQQRARFFAEMSLSVDIDLYKYCPGGSSVSVVFVAKTIKNRSSEEYLVDPIRVVSQVQNKLPEFHARYQKRYFKQKLSNIATLKPSVVDFIYKELALDASQVSNPEMEQRLRLIALGETGLIADLRDMNFGRPSDKFDDFFTVLNEVVESYTAVDDRRHSGLHLSQWINLEEMIVEAADKCPEGTLVPSKSLVRLQFQPRNPYAHAALNFTSKIPVQYKIQRRQLRLAHQDQHFCAAMYKYMKSKAIELGKYGMLVCSDDKAKVPVGNPGLPISTGVRGKQTITPASMENVAADHDMHCSSLTPSVYLVNDVPDSTDKSFVSGTVHVNNSVFHTSSAFRHSALLTKVLSQGPTPKVLLRYTDGGTDQRNNLVSVQCANIGLFSKLDLDMLILARCAPGNSWCNPAERIMSILNLGLQNCALERADDDGVFKSCSSMNSIRELVGKKPELKDKWVSSVEPIQRVVQNRFSRLSLKGNSFKVEDPVSDDDIDLFKRHLAGMFPDLDLSKLQKKHTQSVESFQTWFDQHTRQRQYSFQIRKCGDPACCTAVSTPQELLEWLPDPVFRDESKEHYKSYAEVKGQDTNDHDRPSYTAPTAKGNCNVVGVTALKKNSATAFSKTDVDASIFTAQNARYSVECVECTKPRVLYAKSKLTERQQMQLITLLSEDEYTCGSFITVPNSFLHNKVHVRLGITCETSAELAFYRSDFAKADLCCFCASDNAKVDAELKKRFKTVLPTCETCIEKGLELIHARPFGAKK</sequence>
<name>A0ABY7EVG2_MYAAR</name>
<evidence type="ECO:0000313" key="1">
    <source>
        <dbReference type="EMBL" id="WAR13923.1"/>
    </source>
</evidence>
<protein>
    <submittedName>
        <fullName evidence="1">Uncharacterized protein</fullName>
    </submittedName>
</protein>
<organism evidence="1 2">
    <name type="scientific">Mya arenaria</name>
    <name type="common">Soft-shell clam</name>
    <dbReference type="NCBI Taxonomy" id="6604"/>
    <lineage>
        <taxon>Eukaryota</taxon>
        <taxon>Metazoa</taxon>
        <taxon>Spiralia</taxon>
        <taxon>Lophotrochozoa</taxon>
        <taxon>Mollusca</taxon>
        <taxon>Bivalvia</taxon>
        <taxon>Autobranchia</taxon>
        <taxon>Heteroconchia</taxon>
        <taxon>Euheterodonta</taxon>
        <taxon>Imparidentia</taxon>
        <taxon>Neoheterodontei</taxon>
        <taxon>Myida</taxon>
        <taxon>Myoidea</taxon>
        <taxon>Myidae</taxon>
        <taxon>Mya</taxon>
    </lineage>
</organism>
<dbReference type="PANTHER" id="PTHR46954:SF1">
    <property type="entry name" value="C2H2-TYPE DOMAIN-CONTAINING PROTEIN"/>
    <property type="match status" value="1"/>
</dbReference>
<keyword evidence="2" id="KW-1185">Reference proteome</keyword>
<proteinExistence type="predicted"/>
<dbReference type="EMBL" id="CP111020">
    <property type="protein sequence ID" value="WAR13923.1"/>
    <property type="molecule type" value="Genomic_DNA"/>
</dbReference>
<gene>
    <name evidence="1" type="ORF">MAR_004028</name>
</gene>
<accession>A0ABY7EVG2</accession>
<dbReference type="Proteomes" id="UP001164746">
    <property type="component" value="Chromosome 9"/>
</dbReference>
<reference evidence="1" key="1">
    <citation type="submission" date="2022-11" db="EMBL/GenBank/DDBJ databases">
        <title>Centuries of genome instability and evolution in soft-shell clam transmissible cancer (bioRxiv).</title>
        <authorList>
            <person name="Hart S.F.M."/>
            <person name="Yonemitsu M.A."/>
            <person name="Giersch R.M."/>
            <person name="Beal B.F."/>
            <person name="Arriagada G."/>
            <person name="Davis B.W."/>
            <person name="Ostrander E.A."/>
            <person name="Goff S.P."/>
            <person name="Metzger M.J."/>
        </authorList>
    </citation>
    <scope>NUCLEOTIDE SEQUENCE</scope>
    <source>
        <strain evidence="1">MELC-2E11</strain>
        <tissue evidence="1">Siphon/mantle</tissue>
    </source>
</reference>